<reference evidence="11" key="1">
    <citation type="journal article" date="2022" name="Genome Biol. Evol.">
        <title>A New Gene Family Diagnostic for Intracellular Biomineralization of Amorphous Ca Carbonates by Cyanobacteria.</title>
        <authorList>
            <person name="Benzerara K."/>
            <person name="Duprat E."/>
            <person name="Bitard-Feildel T."/>
            <person name="Caumes G."/>
            <person name="Cassier-Chauvat C."/>
            <person name="Chauvat F."/>
            <person name="Dezi M."/>
            <person name="Diop S.I."/>
            <person name="Gaschignard G."/>
            <person name="Gorgen S."/>
            <person name="Gugger M."/>
            <person name="Lopez-Garcia P."/>
            <person name="Millet M."/>
            <person name="Skouri-Panet F."/>
            <person name="Moreira D."/>
            <person name="Callebaut I."/>
        </authorList>
    </citation>
    <scope>NUCLEOTIDE SEQUENCE</scope>
    <source>
        <strain evidence="11">G9</strain>
    </source>
</reference>
<dbReference type="CDD" id="cd04181">
    <property type="entry name" value="NTP_transferase"/>
    <property type="match status" value="1"/>
</dbReference>
<evidence type="ECO:0000313" key="12">
    <source>
        <dbReference type="Proteomes" id="UP001154265"/>
    </source>
</evidence>
<sequence length="841" mass="92114">MRAVLMAGGSGTRLRPLTCDLPKPMVPVLNRPIAEHILNLLRQHSIEEVIVTLHYLPDVVREYFGDGHDFGVDLTYVVEEDQPLGTAGCVKNIAALLQDTFLVVSGDSITDFDLTTAIQFHQEKNSQATLILTRVPNPKEFGIVFTDGDGRINRFLEKPSAGEVFSDTVNTGMYILEPEVLDYLSSGMERDFSKDLFPLLLQAGIPLYGYIAEGYWCDVGSLETYHRVQQDALQGRVTLEMIGTEIQPQVWVGRNTILPADVQIQGPVLLGNNCRLSAGTCLEAGTVLGDNVIVGTQAQLRAAVVWNGGVIGEESLLNNCLLARNVRVDRHSQIQEGVVIGSRSRIGEEAYISQGVHIWPGKQVEPGAILNQSLIWGTTGQRHLFGQRGVAGLANVDMTPDFAVRLAAAYASTLEPGTSVLVSRDQRSVSRMVTHALTSGLMSVGVNVLSLEAIALPISRFAAHTLSVSGGIHVRVHPDRADYLLIEFFDHKGINLTKGRERQIETAYFREDTRRVTLTDIGTMGYPSQTLAAYAQGFEKWLNTQVFYRSHCRIVIDYAYAVSGVVLPQLLNKFGCDAVVLNATLHQMPLDGGALQNLIAQLGQVVVALSAGLGVQVSANGERLTLVDNHGNVVSDQELTALMAHLVLTAHPGKTIVVPVTASSAVDQVVAHHGGHLVRTRTNPTDLMEACQRQSAVVLGGSADMGFIFPQLHPGFDGMFTIAKLVEMLTLQDITLSDVRSQLPQIIHHHRRIRCPWVAKGSLMRHLVETHPSQQLNLIDGIKIGEPESENWVLVLPDASEPLIHLYINSGDLTWADRMLQLYSRRIEDFARLEPTSDVTM</sequence>
<evidence type="ECO:0000259" key="8">
    <source>
        <dbReference type="Pfam" id="PF02879"/>
    </source>
</evidence>
<dbReference type="InterPro" id="IPR005844">
    <property type="entry name" value="A-D-PHexomutase_a/b/a-I"/>
</dbReference>
<dbReference type="Gene3D" id="2.160.10.10">
    <property type="entry name" value="Hexapeptide repeat proteins"/>
    <property type="match status" value="1"/>
</dbReference>
<dbReference type="InterPro" id="IPR005835">
    <property type="entry name" value="NTP_transferase_dom"/>
</dbReference>
<feature type="domain" description="Nucleotidyl transferase" evidence="6">
    <location>
        <begin position="3"/>
        <end position="234"/>
    </location>
</feature>
<dbReference type="InterPro" id="IPR016055">
    <property type="entry name" value="A-D-PHexomutase_a/b/a-I/II/III"/>
</dbReference>
<name>A0ABT6EVP9_9SYNE</name>
<feature type="domain" description="Mannose-1-phosphate guanyltransferase C-terminal" evidence="10">
    <location>
        <begin position="264"/>
        <end position="365"/>
    </location>
</feature>
<dbReference type="SUPFAM" id="SSF51161">
    <property type="entry name" value="Trimeric LpxA-like enzymes"/>
    <property type="match status" value="1"/>
</dbReference>
<feature type="domain" description="Alpha-D-phosphohexomutase alpha/beta/alpha" evidence="8">
    <location>
        <begin position="533"/>
        <end position="631"/>
    </location>
</feature>
<keyword evidence="3" id="KW-0597">Phosphoprotein</keyword>
<dbReference type="SUPFAM" id="SSF53738">
    <property type="entry name" value="Phosphoglucomutase, first 3 domains"/>
    <property type="match status" value="3"/>
</dbReference>
<comment type="caution">
    <text evidence="11">The sequence shown here is derived from an EMBL/GenBank/DDBJ whole genome shotgun (WGS) entry which is preliminary data.</text>
</comment>
<evidence type="ECO:0000256" key="4">
    <source>
        <dbReference type="ARBA" id="ARBA00022679"/>
    </source>
</evidence>
<dbReference type="SUPFAM" id="SSF55957">
    <property type="entry name" value="Phosphoglucomutase, C-terminal domain"/>
    <property type="match status" value="1"/>
</dbReference>
<dbReference type="InterPro" id="IPR036900">
    <property type="entry name" value="A-D-PHexomutase_C_sf"/>
</dbReference>
<evidence type="ECO:0000256" key="5">
    <source>
        <dbReference type="ARBA" id="ARBA00022737"/>
    </source>
</evidence>
<dbReference type="InterPro" id="IPR011004">
    <property type="entry name" value="Trimer_LpxA-like_sf"/>
</dbReference>
<dbReference type="InterPro" id="IPR018357">
    <property type="entry name" value="Hexapep_transf_CS"/>
</dbReference>
<keyword evidence="5" id="KW-0677">Repeat</keyword>
<dbReference type="Pfam" id="PF02878">
    <property type="entry name" value="PGM_PMM_I"/>
    <property type="match status" value="1"/>
</dbReference>
<dbReference type="Proteomes" id="UP001154265">
    <property type="component" value="Unassembled WGS sequence"/>
</dbReference>
<feature type="domain" description="Alpha-D-phosphohexomutase alpha/beta/alpha" evidence="7">
    <location>
        <begin position="383"/>
        <end position="514"/>
    </location>
</feature>
<dbReference type="InterPro" id="IPR050486">
    <property type="entry name" value="Mannose-1P_guanyltransferase"/>
</dbReference>
<organism evidence="11 12">
    <name type="scientific">Candidatus Synechococcus calcipolaris G9</name>
    <dbReference type="NCBI Taxonomy" id="1497997"/>
    <lineage>
        <taxon>Bacteria</taxon>
        <taxon>Bacillati</taxon>
        <taxon>Cyanobacteriota</taxon>
        <taxon>Cyanophyceae</taxon>
        <taxon>Synechococcales</taxon>
        <taxon>Synechococcaceae</taxon>
        <taxon>Synechococcus</taxon>
    </lineage>
</organism>
<dbReference type="Pfam" id="PF02879">
    <property type="entry name" value="PGM_PMM_II"/>
    <property type="match status" value="1"/>
</dbReference>
<accession>A0ABT6EVP9</accession>
<dbReference type="Pfam" id="PF25087">
    <property type="entry name" value="GMPPB_C"/>
    <property type="match status" value="1"/>
</dbReference>
<dbReference type="Gene3D" id="3.40.120.10">
    <property type="entry name" value="Alpha-D-Glucose-1,6-Bisphosphate, subunit A, domain 3"/>
    <property type="match status" value="3"/>
</dbReference>
<dbReference type="EMBL" id="JAKKUT010000002">
    <property type="protein sequence ID" value="MDG2989858.1"/>
    <property type="molecule type" value="Genomic_DNA"/>
</dbReference>
<evidence type="ECO:0000259" key="10">
    <source>
        <dbReference type="Pfam" id="PF25087"/>
    </source>
</evidence>
<reference evidence="11" key="2">
    <citation type="submission" date="2022-01" db="EMBL/GenBank/DDBJ databases">
        <authorList>
            <person name="Zivanovic Y."/>
            <person name="Moreira D."/>
            <person name="Lopez-Garcia P."/>
        </authorList>
    </citation>
    <scope>NUCLEOTIDE SEQUENCE</scope>
    <source>
        <strain evidence="11">G9</strain>
    </source>
</reference>
<dbReference type="Gene3D" id="3.30.310.50">
    <property type="entry name" value="Alpha-D-phosphohexomutase, C-terminal domain"/>
    <property type="match status" value="1"/>
</dbReference>
<dbReference type="PROSITE" id="PS00101">
    <property type="entry name" value="HEXAPEP_TRANSFERASES"/>
    <property type="match status" value="1"/>
</dbReference>
<feature type="domain" description="Alpha-D-phosphohexomutase alpha/beta/alpha" evidence="9">
    <location>
        <begin position="638"/>
        <end position="744"/>
    </location>
</feature>
<evidence type="ECO:0000256" key="2">
    <source>
        <dbReference type="ARBA" id="ARBA00010231"/>
    </source>
</evidence>
<dbReference type="RefSeq" id="WP_277865784.1">
    <property type="nucleotide sequence ID" value="NZ_JAKKUT010000002.1"/>
</dbReference>
<protein>
    <submittedName>
        <fullName evidence="11">Mannose-1-phosphate guanyltransferase</fullName>
    </submittedName>
</protein>
<keyword evidence="12" id="KW-1185">Reference proteome</keyword>
<comment type="similarity">
    <text evidence="1">Belongs to the transferase hexapeptide repeat family.</text>
</comment>
<evidence type="ECO:0000256" key="1">
    <source>
        <dbReference type="ARBA" id="ARBA00007274"/>
    </source>
</evidence>
<proteinExistence type="inferred from homology"/>
<evidence type="ECO:0000259" key="9">
    <source>
        <dbReference type="Pfam" id="PF02880"/>
    </source>
</evidence>
<evidence type="ECO:0000259" key="6">
    <source>
        <dbReference type="Pfam" id="PF00483"/>
    </source>
</evidence>
<evidence type="ECO:0000256" key="3">
    <source>
        <dbReference type="ARBA" id="ARBA00022553"/>
    </source>
</evidence>
<dbReference type="Pfam" id="PF00483">
    <property type="entry name" value="NTP_transferase"/>
    <property type="match status" value="1"/>
</dbReference>
<evidence type="ECO:0000259" key="7">
    <source>
        <dbReference type="Pfam" id="PF02878"/>
    </source>
</evidence>
<dbReference type="InterPro" id="IPR005845">
    <property type="entry name" value="A-D-PHexomutase_a/b/a-II"/>
</dbReference>
<evidence type="ECO:0000313" key="11">
    <source>
        <dbReference type="EMBL" id="MDG2989858.1"/>
    </source>
</evidence>
<dbReference type="InterPro" id="IPR005846">
    <property type="entry name" value="A-D-PHexomutase_a/b/a-III"/>
</dbReference>
<dbReference type="InterPro" id="IPR056729">
    <property type="entry name" value="GMPPB_C"/>
</dbReference>
<gene>
    <name evidence="11" type="ORF">L3556_02750</name>
</gene>
<dbReference type="Gene3D" id="3.90.550.10">
    <property type="entry name" value="Spore Coat Polysaccharide Biosynthesis Protein SpsA, Chain A"/>
    <property type="match status" value="1"/>
</dbReference>
<dbReference type="Pfam" id="PF02880">
    <property type="entry name" value="PGM_PMM_III"/>
    <property type="match status" value="1"/>
</dbReference>
<dbReference type="CDD" id="cd05805">
    <property type="entry name" value="MPG1_transferase"/>
    <property type="match status" value="1"/>
</dbReference>
<comment type="similarity">
    <text evidence="2">Belongs to the phosphohexose mutase family.</text>
</comment>
<dbReference type="PANTHER" id="PTHR22572">
    <property type="entry name" value="SUGAR-1-PHOSPHATE GUANYL TRANSFERASE"/>
    <property type="match status" value="1"/>
</dbReference>
<keyword evidence="4" id="KW-0808">Transferase</keyword>
<dbReference type="InterPro" id="IPR029044">
    <property type="entry name" value="Nucleotide-diphossugar_trans"/>
</dbReference>
<dbReference type="SUPFAM" id="SSF53448">
    <property type="entry name" value="Nucleotide-diphospho-sugar transferases"/>
    <property type="match status" value="1"/>
</dbReference>